<feature type="non-terminal residue" evidence="1">
    <location>
        <position position="1"/>
    </location>
</feature>
<dbReference type="Proteomes" id="UP001150581">
    <property type="component" value="Unassembled WGS sequence"/>
</dbReference>
<keyword evidence="1" id="KW-0675">Receptor</keyword>
<dbReference type="EMBL" id="JANBPG010000814">
    <property type="protein sequence ID" value="KAJ1893578.1"/>
    <property type="molecule type" value="Genomic_DNA"/>
</dbReference>
<evidence type="ECO:0000313" key="1">
    <source>
        <dbReference type="EMBL" id="KAJ1893578.1"/>
    </source>
</evidence>
<keyword evidence="2" id="KW-1185">Reference proteome</keyword>
<sequence>GLYALKGKDEDLARKVAQQLLDNALIAAGIMDDPRSMIKRLNDILVSTVSK</sequence>
<reference evidence="1" key="1">
    <citation type="submission" date="2022-07" db="EMBL/GenBank/DDBJ databases">
        <title>Phylogenomic reconstructions and comparative analyses of Kickxellomycotina fungi.</title>
        <authorList>
            <person name="Reynolds N.K."/>
            <person name="Stajich J.E."/>
            <person name="Barry K."/>
            <person name="Grigoriev I.V."/>
            <person name="Crous P."/>
            <person name="Smith M.E."/>
        </authorList>
    </citation>
    <scope>NUCLEOTIDE SEQUENCE</scope>
    <source>
        <strain evidence="1">Benny 63K</strain>
    </source>
</reference>
<gene>
    <name evidence="1" type="primary">TRAP1_2</name>
    <name evidence="1" type="ORF">LPJ66_005664</name>
</gene>
<evidence type="ECO:0000313" key="2">
    <source>
        <dbReference type="Proteomes" id="UP001150581"/>
    </source>
</evidence>
<comment type="caution">
    <text evidence="1">The sequence shown here is derived from an EMBL/GenBank/DDBJ whole genome shotgun (WGS) entry which is preliminary data.</text>
</comment>
<accession>A0ACC1IE52</accession>
<name>A0ACC1IE52_9FUNG</name>
<organism evidence="1 2">
    <name type="scientific">Kickxella alabastrina</name>
    <dbReference type="NCBI Taxonomy" id="61397"/>
    <lineage>
        <taxon>Eukaryota</taxon>
        <taxon>Fungi</taxon>
        <taxon>Fungi incertae sedis</taxon>
        <taxon>Zoopagomycota</taxon>
        <taxon>Kickxellomycotina</taxon>
        <taxon>Kickxellomycetes</taxon>
        <taxon>Kickxellales</taxon>
        <taxon>Kickxellaceae</taxon>
        <taxon>Kickxella</taxon>
    </lineage>
</organism>
<proteinExistence type="predicted"/>
<protein>
    <submittedName>
        <fullName evidence="1">TNF receptor-associated protein 1, mitochondrial</fullName>
    </submittedName>
</protein>